<dbReference type="Proteomes" id="UP001430953">
    <property type="component" value="Unassembled WGS sequence"/>
</dbReference>
<gene>
    <name evidence="1" type="ORF">PUN28_016748</name>
</gene>
<proteinExistence type="predicted"/>
<dbReference type="EMBL" id="JADYXP020000019">
    <property type="protein sequence ID" value="KAL0105307.1"/>
    <property type="molecule type" value="Genomic_DNA"/>
</dbReference>
<dbReference type="AlphaFoldDB" id="A0AAW2ETX4"/>
<reference evidence="1 2" key="1">
    <citation type="submission" date="2023-03" db="EMBL/GenBank/DDBJ databases">
        <title>High recombination rates correlate with genetic variation in Cardiocondyla obscurior ants.</title>
        <authorList>
            <person name="Errbii M."/>
        </authorList>
    </citation>
    <scope>NUCLEOTIDE SEQUENCE [LARGE SCALE GENOMIC DNA]</scope>
    <source>
        <strain evidence="1">Alpha-2009</strain>
        <tissue evidence="1">Whole body</tissue>
    </source>
</reference>
<evidence type="ECO:0000313" key="2">
    <source>
        <dbReference type="Proteomes" id="UP001430953"/>
    </source>
</evidence>
<name>A0AAW2ETX4_9HYME</name>
<evidence type="ECO:0000313" key="1">
    <source>
        <dbReference type="EMBL" id="KAL0105307.1"/>
    </source>
</evidence>
<organism evidence="1 2">
    <name type="scientific">Cardiocondyla obscurior</name>
    <dbReference type="NCBI Taxonomy" id="286306"/>
    <lineage>
        <taxon>Eukaryota</taxon>
        <taxon>Metazoa</taxon>
        <taxon>Ecdysozoa</taxon>
        <taxon>Arthropoda</taxon>
        <taxon>Hexapoda</taxon>
        <taxon>Insecta</taxon>
        <taxon>Pterygota</taxon>
        <taxon>Neoptera</taxon>
        <taxon>Endopterygota</taxon>
        <taxon>Hymenoptera</taxon>
        <taxon>Apocrita</taxon>
        <taxon>Aculeata</taxon>
        <taxon>Formicoidea</taxon>
        <taxon>Formicidae</taxon>
        <taxon>Myrmicinae</taxon>
        <taxon>Cardiocondyla</taxon>
    </lineage>
</organism>
<keyword evidence="2" id="KW-1185">Reference proteome</keyword>
<sequence length="37" mass="4550">MFLFFPYYAARGVIAHLRACRHFPRKFHRANSARVWR</sequence>
<accession>A0AAW2ETX4</accession>
<protein>
    <submittedName>
        <fullName evidence="1">Uncharacterized protein</fullName>
    </submittedName>
</protein>
<comment type="caution">
    <text evidence="1">The sequence shown here is derived from an EMBL/GenBank/DDBJ whole genome shotgun (WGS) entry which is preliminary data.</text>
</comment>